<dbReference type="Proteomes" id="UP001198163">
    <property type="component" value="Unassembled WGS sequence"/>
</dbReference>
<accession>A0AAE3EJC9</accession>
<evidence type="ECO:0000313" key="1">
    <source>
        <dbReference type="EMBL" id="MCD1655516.1"/>
    </source>
</evidence>
<dbReference type="EMBL" id="JAINWA010000003">
    <property type="protein sequence ID" value="MCD1655516.1"/>
    <property type="molecule type" value="Genomic_DNA"/>
</dbReference>
<dbReference type="Pfam" id="PF20213">
    <property type="entry name" value="DUF6573"/>
    <property type="match status" value="1"/>
</dbReference>
<dbReference type="AlphaFoldDB" id="A0AAE3EJC9"/>
<reference evidence="1" key="1">
    <citation type="submission" date="2021-08" db="EMBL/GenBank/DDBJ databases">
        <title>Comparative analyses of Brucepasteria parasyntrophica and Teretinema zuelzerae.</title>
        <authorList>
            <person name="Song Y."/>
            <person name="Brune A."/>
        </authorList>
    </citation>
    <scope>NUCLEOTIDE SEQUENCE</scope>
    <source>
        <strain evidence="1">DSM 1903</strain>
    </source>
</reference>
<dbReference type="RefSeq" id="WP_230756812.1">
    <property type="nucleotide sequence ID" value="NZ_JAINWA010000003.1"/>
</dbReference>
<name>A0AAE3EJC9_9SPIR</name>
<proteinExistence type="predicted"/>
<organism evidence="1 2">
    <name type="scientific">Teretinema zuelzerae</name>
    <dbReference type="NCBI Taxonomy" id="156"/>
    <lineage>
        <taxon>Bacteria</taxon>
        <taxon>Pseudomonadati</taxon>
        <taxon>Spirochaetota</taxon>
        <taxon>Spirochaetia</taxon>
        <taxon>Spirochaetales</taxon>
        <taxon>Treponemataceae</taxon>
        <taxon>Teretinema</taxon>
    </lineage>
</organism>
<protein>
    <submittedName>
        <fullName evidence="1">Uncharacterized protein</fullName>
    </submittedName>
</protein>
<comment type="caution">
    <text evidence="1">The sequence shown here is derived from an EMBL/GenBank/DDBJ whole genome shotgun (WGS) entry which is preliminary data.</text>
</comment>
<dbReference type="InterPro" id="IPR046480">
    <property type="entry name" value="DUF6573"/>
</dbReference>
<sequence>MEMIYSYTRAQALEDGVLVDVTHTASACGLRVPVAITDTLYHGYIEASATQAKLGQTTEGRLKDVLILLLFNAASSGRNKAEIRYPVTFLMTEDKRETITVKAVIDGGDDGKPVITVMLENED</sequence>
<keyword evidence="2" id="KW-1185">Reference proteome</keyword>
<gene>
    <name evidence="1" type="ORF">K7J14_12505</name>
</gene>
<evidence type="ECO:0000313" key="2">
    <source>
        <dbReference type="Proteomes" id="UP001198163"/>
    </source>
</evidence>